<evidence type="ECO:0008006" key="3">
    <source>
        <dbReference type="Google" id="ProtNLM"/>
    </source>
</evidence>
<dbReference type="PANTHER" id="PTHR33053:SF24">
    <property type="entry name" value="TRANSPOSASE DOMAIN-CONTAINING PROTEIN"/>
    <property type="match status" value="1"/>
</dbReference>
<dbReference type="Proteomes" id="UP000494256">
    <property type="component" value="Unassembled WGS sequence"/>
</dbReference>
<sequence length="559" mass="62778">MKAPVYSTLPIVDVAGGEYLHLGVRHALVKCLSSTPASMHPVTPLEIDFSTDEASLDKVSKILMWPSQIRVANIPNSSPYIVGIFKGSTKPSSASLFFQPFKDEMQELLDNSLDFQNGNVFVRLRCFVADAPARSFSLGHRGHNSRAPCSRCWVRGEYIRAGVMVYKGTTHRLRTEDEYSSMVDTDHHNCIECPLASLGFNVVSSTVFDYMHLVCLGVMEMGNIGIMGIIDGRFVKSSKISNKSHLQALNSRLELVKTYCPRDFARKPILIEKHGKFKATEQRQLLLNSGPIIFNGLVNSAVYNHFLLLHTAIRILVDPQCTPQSIDFAEKCINLFNETASDIYGVEFLSYNVHALLHLPDDVRSFGHLDTFSAFPYENNMTYCRKMCRKPSQHLQQIANRNAENCHTQSKVPVDPSRLKYIGKHLKGPTPPIDDNNYCRYSRVLTGSLYLSILGQDSAVVLRNGCIATIKNIIQRDNSCYLVLNRFTKIDDLFNLPCRSSDIGVYICSAPSPKLMYVRLDQVAGKCFLMPYWSKEGTTKECSSERFVVIKIISTKSVV</sequence>
<comment type="caution">
    <text evidence="1">The sequence shown here is derived from an EMBL/GenBank/DDBJ whole genome shotgun (WGS) entry which is preliminary data.</text>
</comment>
<evidence type="ECO:0000313" key="2">
    <source>
        <dbReference type="Proteomes" id="UP000494256"/>
    </source>
</evidence>
<gene>
    <name evidence="1" type="ORF">APLA_LOCUS14078</name>
</gene>
<protein>
    <recommendedName>
        <fullName evidence="3">DUF4218 domain-containing protein</fullName>
    </recommendedName>
</protein>
<dbReference type="OrthoDB" id="6479173at2759"/>
<dbReference type="EMBL" id="CADEBD010000374">
    <property type="protein sequence ID" value="CAB3252634.1"/>
    <property type="molecule type" value="Genomic_DNA"/>
</dbReference>
<dbReference type="PANTHER" id="PTHR33053">
    <property type="entry name" value="PROTEIN, PUTATIVE-RELATED"/>
    <property type="match status" value="1"/>
</dbReference>
<organism evidence="1 2">
    <name type="scientific">Arctia plantaginis</name>
    <name type="common">Wood tiger moth</name>
    <name type="synonym">Phalaena plantaginis</name>
    <dbReference type="NCBI Taxonomy" id="874455"/>
    <lineage>
        <taxon>Eukaryota</taxon>
        <taxon>Metazoa</taxon>
        <taxon>Ecdysozoa</taxon>
        <taxon>Arthropoda</taxon>
        <taxon>Hexapoda</taxon>
        <taxon>Insecta</taxon>
        <taxon>Pterygota</taxon>
        <taxon>Neoptera</taxon>
        <taxon>Endopterygota</taxon>
        <taxon>Lepidoptera</taxon>
        <taxon>Glossata</taxon>
        <taxon>Ditrysia</taxon>
        <taxon>Noctuoidea</taxon>
        <taxon>Erebidae</taxon>
        <taxon>Arctiinae</taxon>
        <taxon>Arctia</taxon>
    </lineage>
</organism>
<name>A0A8S1B3S8_ARCPL</name>
<reference evidence="1 2" key="1">
    <citation type="submission" date="2020-04" db="EMBL/GenBank/DDBJ databases">
        <authorList>
            <person name="Wallbank WR R."/>
            <person name="Pardo Diaz C."/>
            <person name="Kozak K."/>
            <person name="Martin S."/>
            <person name="Jiggins C."/>
            <person name="Moest M."/>
            <person name="Warren A I."/>
            <person name="Byers J.R.P. K."/>
            <person name="Montejo-Kovacevich G."/>
            <person name="Yen C E."/>
        </authorList>
    </citation>
    <scope>NUCLEOTIDE SEQUENCE [LARGE SCALE GENOMIC DNA]</scope>
</reference>
<dbReference type="AlphaFoldDB" id="A0A8S1B3S8"/>
<proteinExistence type="predicted"/>
<accession>A0A8S1B3S8</accession>
<evidence type="ECO:0000313" key="1">
    <source>
        <dbReference type="EMBL" id="CAB3252634.1"/>
    </source>
</evidence>